<dbReference type="CDD" id="cd00077">
    <property type="entry name" value="HDc"/>
    <property type="match status" value="1"/>
</dbReference>
<name>A0ABY9RJ75_9BURK</name>
<dbReference type="SMART" id="SM00471">
    <property type="entry name" value="HDc"/>
    <property type="match status" value="1"/>
</dbReference>
<protein>
    <submittedName>
        <fullName evidence="2">DUF3391 domain-containing protein</fullName>
    </submittedName>
</protein>
<feature type="domain" description="HD-GYP" evidence="1">
    <location>
        <begin position="144"/>
        <end position="339"/>
    </location>
</feature>
<dbReference type="InterPro" id="IPR021812">
    <property type="entry name" value="DUF3391"/>
</dbReference>
<dbReference type="PROSITE" id="PS51832">
    <property type="entry name" value="HD_GYP"/>
    <property type="match status" value="1"/>
</dbReference>
<dbReference type="Pfam" id="PF13487">
    <property type="entry name" value="HD_5"/>
    <property type="match status" value="1"/>
</dbReference>
<dbReference type="RefSeq" id="WP_309482206.1">
    <property type="nucleotide sequence ID" value="NZ_CP133720.1"/>
</dbReference>
<evidence type="ECO:0000313" key="3">
    <source>
        <dbReference type="Proteomes" id="UP001181355"/>
    </source>
</evidence>
<dbReference type="PANTHER" id="PTHR43155">
    <property type="entry name" value="CYCLIC DI-GMP PHOSPHODIESTERASE PA4108-RELATED"/>
    <property type="match status" value="1"/>
</dbReference>
<organism evidence="2 3">
    <name type="scientific">Undibacterium cyanobacteriorum</name>
    <dbReference type="NCBI Taxonomy" id="3073561"/>
    <lineage>
        <taxon>Bacteria</taxon>
        <taxon>Pseudomonadati</taxon>
        <taxon>Pseudomonadota</taxon>
        <taxon>Betaproteobacteria</taxon>
        <taxon>Burkholderiales</taxon>
        <taxon>Oxalobacteraceae</taxon>
        <taxon>Undibacterium</taxon>
    </lineage>
</organism>
<evidence type="ECO:0000259" key="1">
    <source>
        <dbReference type="PROSITE" id="PS51832"/>
    </source>
</evidence>
<dbReference type="InterPro" id="IPR006675">
    <property type="entry name" value="HDIG_dom"/>
</dbReference>
<dbReference type="Gene3D" id="1.10.3210.10">
    <property type="entry name" value="Hypothetical protein af1432"/>
    <property type="match status" value="1"/>
</dbReference>
<gene>
    <name evidence="2" type="ORF">RF679_00195</name>
</gene>
<dbReference type="Proteomes" id="UP001181355">
    <property type="component" value="Chromosome"/>
</dbReference>
<dbReference type="Pfam" id="PF11871">
    <property type="entry name" value="DUF3391"/>
    <property type="match status" value="1"/>
</dbReference>
<dbReference type="InterPro" id="IPR037522">
    <property type="entry name" value="HD_GYP_dom"/>
</dbReference>
<evidence type="ECO:0000313" key="2">
    <source>
        <dbReference type="EMBL" id="WMW80715.1"/>
    </source>
</evidence>
<sequence length="430" mass="47903">MTEAQTHYIEPAQLRIGMYIYLDMGWMDHPFPVSSFEIRNEEQLQKLRALGLSKIRYSPEKSHVLEEAAPAATTTAKVIDITESAEAKAAKLRKALLARQQASLIACEKQFGQATQDFKHLSEVVHAQPKVANETAVKLVQGMLDGILQEEETAIRLLSEKAGEKTALHSVNVTLISLLLGKALNLPKEDMLELGIGALLHDVGKMELPDRLRWLDDLSNMAERQLYQSHVAHGVNLARKMQLSPSATLLIAQHHENADGSGYPGQISGERMTSLSRIISLVNRFDNLCNPSNVALAVTPHEALSQLFTKNKTQSDTHTLTTFIKMMGIYPPGSVVQLSDERYAMVVSVNSARPIKPRVIIHDPQVPVEEALVINLEHESEVGIRRSLKPLQLPKAVYDYLSPRKRLCYFFERASELNGIETNPQLAAMR</sequence>
<proteinExistence type="predicted"/>
<accession>A0ABY9RJ75</accession>
<keyword evidence="3" id="KW-1185">Reference proteome</keyword>
<dbReference type="EMBL" id="CP133720">
    <property type="protein sequence ID" value="WMW80715.1"/>
    <property type="molecule type" value="Genomic_DNA"/>
</dbReference>
<dbReference type="PANTHER" id="PTHR43155:SF2">
    <property type="entry name" value="CYCLIC DI-GMP PHOSPHODIESTERASE PA4108"/>
    <property type="match status" value="1"/>
</dbReference>
<dbReference type="NCBIfam" id="TIGR00277">
    <property type="entry name" value="HDIG"/>
    <property type="match status" value="1"/>
</dbReference>
<dbReference type="SUPFAM" id="SSF109604">
    <property type="entry name" value="HD-domain/PDEase-like"/>
    <property type="match status" value="1"/>
</dbReference>
<reference evidence="2" key="1">
    <citation type="submission" date="2023-09" db="EMBL/GenBank/DDBJ databases">
        <title>Undibacterium sp. 20NA77.5 isolated from freshwater.</title>
        <authorList>
            <person name="Le V."/>
            <person name="Ko S.-R."/>
            <person name="Ahn C.-Y."/>
            <person name="Oh H.-M."/>
        </authorList>
    </citation>
    <scope>NUCLEOTIDE SEQUENCE</scope>
    <source>
        <strain evidence="2">20NA77.5</strain>
    </source>
</reference>
<dbReference type="InterPro" id="IPR003607">
    <property type="entry name" value="HD/PDEase_dom"/>
</dbReference>